<keyword evidence="1" id="KW-0472">Membrane</keyword>
<dbReference type="AlphaFoldDB" id="A0A1I8H758"/>
<proteinExistence type="predicted"/>
<accession>A0A1I8H758</accession>
<evidence type="ECO:0000313" key="3">
    <source>
        <dbReference type="WBParaSite" id="maker-uti_cns_0004682-snap-gene-0.11-mRNA-1"/>
    </source>
</evidence>
<keyword evidence="2" id="KW-1185">Reference proteome</keyword>
<evidence type="ECO:0000313" key="2">
    <source>
        <dbReference type="Proteomes" id="UP000095280"/>
    </source>
</evidence>
<evidence type="ECO:0000256" key="1">
    <source>
        <dbReference type="SAM" id="Phobius"/>
    </source>
</evidence>
<sequence length="190" mass="19954">PYLFAQLTVTGAGLQSSSENGTISQWVPDSSLQSGGVISIKCIAQQQLPQQLGFWVLSHESVEAICTEPEILSSLSIAIAAATIGGAVALSAVLVAVAAVRISRRSRSRSSPSARLKIYSIVQVNSMMIPYDAQPTDAACCCTEELPECSYLTIIPPGGQAEATTADLQDSASECTEFIEILADGEIEDS</sequence>
<reference evidence="3" key="1">
    <citation type="submission" date="2016-11" db="UniProtKB">
        <authorList>
            <consortium name="WormBaseParasite"/>
        </authorList>
    </citation>
    <scope>IDENTIFICATION</scope>
</reference>
<protein>
    <submittedName>
        <fullName evidence="3">Ig-like domain-containing protein</fullName>
    </submittedName>
</protein>
<dbReference type="WBParaSite" id="maker-uti_cns_0004682-snap-gene-0.11-mRNA-1">
    <property type="protein sequence ID" value="maker-uti_cns_0004682-snap-gene-0.11-mRNA-1"/>
    <property type="gene ID" value="maker-uti_cns_0004682-snap-gene-0.11"/>
</dbReference>
<name>A0A1I8H758_9PLAT</name>
<keyword evidence="1" id="KW-0812">Transmembrane</keyword>
<organism evidence="2 3">
    <name type="scientific">Macrostomum lignano</name>
    <dbReference type="NCBI Taxonomy" id="282301"/>
    <lineage>
        <taxon>Eukaryota</taxon>
        <taxon>Metazoa</taxon>
        <taxon>Spiralia</taxon>
        <taxon>Lophotrochozoa</taxon>
        <taxon>Platyhelminthes</taxon>
        <taxon>Rhabditophora</taxon>
        <taxon>Macrostomorpha</taxon>
        <taxon>Macrostomida</taxon>
        <taxon>Macrostomidae</taxon>
        <taxon>Macrostomum</taxon>
    </lineage>
</organism>
<feature type="transmembrane region" description="Helical" evidence="1">
    <location>
        <begin position="77"/>
        <end position="100"/>
    </location>
</feature>
<dbReference type="Proteomes" id="UP000095280">
    <property type="component" value="Unplaced"/>
</dbReference>
<keyword evidence="1" id="KW-1133">Transmembrane helix</keyword>